<feature type="transmembrane region" description="Helical" evidence="6">
    <location>
        <begin position="267"/>
        <end position="285"/>
    </location>
</feature>
<evidence type="ECO:0000313" key="8">
    <source>
        <dbReference type="EMBL" id="RCK49375.1"/>
    </source>
</evidence>
<evidence type="ECO:0000256" key="4">
    <source>
        <dbReference type="ARBA" id="ARBA00022989"/>
    </source>
</evidence>
<feature type="transmembrane region" description="Helical" evidence="6">
    <location>
        <begin position="183"/>
        <end position="206"/>
    </location>
</feature>
<reference evidence="8 9" key="1">
    <citation type="submission" date="2014-07" db="EMBL/GenBank/DDBJ databases">
        <title>Draft genome sequence of Thalassospira profundimaris PR54-5.</title>
        <authorList>
            <person name="Lai Q."/>
            <person name="Shao Z."/>
        </authorList>
    </citation>
    <scope>NUCLEOTIDE SEQUENCE [LARGE SCALE GENOMIC DNA]</scope>
    <source>
        <strain evidence="8 9">PR54-5</strain>
    </source>
</reference>
<organism evidence="8 9">
    <name type="scientific">Thalassospira profundimaris</name>
    <dbReference type="NCBI Taxonomy" id="502049"/>
    <lineage>
        <taxon>Bacteria</taxon>
        <taxon>Pseudomonadati</taxon>
        <taxon>Pseudomonadota</taxon>
        <taxon>Alphaproteobacteria</taxon>
        <taxon>Rhodospirillales</taxon>
        <taxon>Thalassospiraceae</taxon>
        <taxon>Thalassospira</taxon>
    </lineage>
</organism>
<feature type="transmembrane region" description="Helical" evidence="6">
    <location>
        <begin position="31"/>
        <end position="50"/>
    </location>
</feature>
<dbReference type="PANTHER" id="PTHR32322:SF2">
    <property type="entry name" value="EAMA DOMAIN-CONTAINING PROTEIN"/>
    <property type="match status" value="1"/>
</dbReference>
<evidence type="ECO:0000313" key="9">
    <source>
        <dbReference type="Proteomes" id="UP000252255"/>
    </source>
</evidence>
<comment type="subcellular location">
    <subcellularLocation>
        <location evidence="1">Membrane</location>
        <topology evidence="1">Multi-pass membrane protein</topology>
    </subcellularLocation>
</comment>
<keyword evidence="4 6" id="KW-1133">Transmembrane helix</keyword>
<dbReference type="EMBL" id="JPWI01000001">
    <property type="protein sequence ID" value="RCK49375.1"/>
    <property type="molecule type" value="Genomic_DNA"/>
</dbReference>
<dbReference type="InterPro" id="IPR050638">
    <property type="entry name" value="AA-Vitamin_Transporters"/>
</dbReference>
<dbReference type="AlphaFoldDB" id="A0A367X6V8"/>
<dbReference type="InterPro" id="IPR000620">
    <property type="entry name" value="EamA_dom"/>
</dbReference>
<keyword evidence="3 6" id="KW-0812">Transmembrane</keyword>
<name>A0A367X6V8_9PROT</name>
<feature type="transmembrane region" description="Helical" evidence="6">
    <location>
        <begin position="212"/>
        <end position="231"/>
    </location>
</feature>
<protein>
    <submittedName>
        <fullName evidence="8">Membrane protein</fullName>
    </submittedName>
</protein>
<feature type="domain" description="EamA" evidence="7">
    <location>
        <begin position="8"/>
        <end position="134"/>
    </location>
</feature>
<feature type="transmembrane region" description="Helical" evidence="6">
    <location>
        <begin position="141"/>
        <end position="162"/>
    </location>
</feature>
<dbReference type="GO" id="GO:0016020">
    <property type="term" value="C:membrane"/>
    <property type="evidence" value="ECO:0007669"/>
    <property type="project" value="UniProtKB-SubCell"/>
</dbReference>
<feature type="domain" description="EamA" evidence="7">
    <location>
        <begin position="149"/>
        <end position="285"/>
    </location>
</feature>
<feature type="transmembrane region" description="Helical" evidence="6">
    <location>
        <begin position="118"/>
        <end position="135"/>
    </location>
</feature>
<evidence type="ECO:0000256" key="6">
    <source>
        <dbReference type="SAM" id="Phobius"/>
    </source>
</evidence>
<evidence type="ECO:0000259" key="7">
    <source>
        <dbReference type="Pfam" id="PF00892"/>
    </source>
</evidence>
<feature type="transmembrane region" description="Helical" evidence="6">
    <location>
        <begin position="90"/>
        <end position="111"/>
    </location>
</feature>
<proteinExistence type="inferred from homology"/>
<evidence type="ECO:0000256" key="5">
    <source>
        <dbReference type="ARBA" id="ARBA00023136"/>
    </source>
</evidence>
<accession>A0A367X6V8</accession>
<evidence type="ECO:0000256" key="2">
    <source>
        <dbReference type="ARBA" id="ARBA00007362"/>
    </source>
</evidence>
<comment type="similarity">
    <text evidence="2">Belongs to the EamA transporter family.</text>
</comment>
<feature type="transmembrane region" description="Helical" evidence="6">
    <location>
        <begin position="7"/>
        <end position="25"/>
    </location>
</feature>
<dbReference type="Pfam" id="PF00892">
    <property type="entry name" value="EamA"/>
    <property type="match status" value="2"/>
</dbReference>
<feature type="transmembrane region" description="Helical" evidence="6">
    <location>
        <begin position="243"/>
        <end position="261"/>
    </location>
</feature>
<feature type="transmembrane region" description="Helical" evidence="6">
    <location>
        <begin position="62"/>
        <end position="84"/>
    </location>
</feature>
<comment type="caution">
    <text evidence="8">The sequence shown here is derived from an EMBL/GenBank/DDBJ whole genome shotgun (WGS) entry which is preliminary data.</text>
</comment>
<evidence type="ECO:0000256" key="1">
    <source>
        <dbReference type="ARBA" id="ARBA00004141"/>
    </source>
</evidence>
<evidence type="ECO:0000256" key="3">
    <source>
        <dbReference type="ARBA" id="ARBA00022692"/>
    </source>
</evidence>
<gene>
    <name evidence="8" type="ORF">TH30_03425</name>
</gene>
<dbReference type="PANTHER" id="PTHR32322">
    <property type="entry name" value="INNER MEMBRANE TRANSPORTER"/>
    <property type="match status" value="1"/>
</dbReference>
<dbReference type="Proteomes" id="UP000252255">
    <property type="component" value="Unassembled WGS sequence"/>
</dbReference>
<dbReference type="SUPFAM" id="SSF103481">
    <property type="entry name" value="Multidrug resistance efflux transporter EmrE"/>
    <property type="match status" value="2"/>
</dbReference>
<dbReference type="InterPro" id="IPR037185">
    <property type="entry name" value="EmrE-like"/>
</dbReference>
<keyword evidence="5 6" id="KW-0472">Membrane</keyword>
<sequence>MAMFGLYAAVVLIWGSTWIAIQYQLSVAPEVAVALRFALATLILMAWCLVRRLPMRFSLRDHFFMAVLGVCLFSLNYVLIYVASVHLTSGLLAVVFSTIVIMNMINGVIFFRRRPETRTLIGAMIGLSGIALVFADDLAAFDLASGGSIGLLVSLVGAYIASLGNMASARNHARGVPVMQANAFGMLYGSILLFAYIGLAGIPVTFDTSPGFIAALVYLALFGSVLAFGFYLTLLGRIGPDRAAYSSVMFPVVALLLSTWFEDFHWTSHIIWGVGLTLVGNVVILTKRVPKPAATVLEQVAVAPATKPAINPATNPGSVKP</sequence>